<feature type="compositionally biased region" description="Low complexity" evidence="1">
    <location>
        <begin position="233"/>
        <end position="246"/>
    </location>
</feature>
<evidence type="ECO:0000313" key="3">
    <source>
        <dbReference type="EMBL" id="CAD9177860.1"/>
    </source>
</evidence>
<organism evidence="3">
    <name type="scientific">Alexandrium catenella</name>
    <name type="common">Red tide dinoflagellate</name>
    <name type="synonym">Gonyaulax catenella</name>
    <dbReference type="NCBI Taxonomy" id="2925"/>
    <lineage>
        <taxon>Eukaryota</taxon>
        <taxon>Sar</taxon>
        <taxon>Alveolata</taxon>
        <taxon>Dinophyceae</taxon>
        <taxon>Gonyaulacales</taxon>
        <taxon>Pyrocystaceae</taxon>
        <taxon>Alexandrium</taxon>
    </lineage>
</organism>
<dbReference type="EMBL" id="HBGE01091731">
    <property type="protein sequence ID" value="CAD9177860.1"/>
    <property type="molecule type" value="Transcribed_RNA"/>
</dbReference>
<feature type="region of interest" description="Disordered" evidence="1">
    <location>
        <begin position="267"/>
        <end position="333"/>
    </location>
</feature>
<protein>
    <recommendedName>
        <fullName evidence="2">EF-hand domain-containing protein</fullName>
    </recommendedName>
</protein>
<dbReference type="PROSITE" id="PS50222">
    <property type="entry name" value="EF_HAND_2"/>
    <property type="match status" value="1"/>
</dbReference>
<evidence type="ECO:0000256" key="1">
    <source>
        <dbReference type="SAM" id="MobiDB-lite"/>
    </source>
</evidence>
<name>A0A7S1RWS0_ALECA</name>
<feature type="compositionally biased region" description="Low complexity" evidence="1">
    <location>
        <begin position="316"/>
        <end position="328"/>
    </location>
</feature>
<dbReference type="GO" id="GO:0005509">
    <property type="term" value="F:calcium ion binding"/>
    <property type="evidence" value="ECO:0007669"/>
    <property type="project" value="InterPro"/>
</dbReference>
<feature type="region of interest" description="Disordered" evidence="1">
    <location>
        <begin position="210"/>
        <end position="253"/>
    </location>
</feature>
<reference evidence="3" key="1">
    <citation type="submission" date="2021-01" db="EMBL/GenBank/DDBJ databases">
        <authorList>
            <person name="Corre E."/>
            <person name="Pelletier E."/>
            <person name="Niang G."/>
            <person name="Scheremetjew M."/>
            <person name="Finn R."/>
            <person name="Kale V."/>
            <person name="Holt S."/>
            <person name="Cochrane G."/>
            <person name="Meng A."/>
            <person name="Brown T."/>
            <person name="Cohen L."/>
        </authorList>
    </citation>
    <scope>NUCLEOTIDE SEQUENCE</scope>
    <source>
        <strain evidence="3">OF101</strain>
    </source>
</reference>
<gene>
    <name evidence="3" type="ORF">ACAT0790_LOCUS54629</name>
</gene>
<dbReference type="InterPro" id="IPR011992">
    <property type="entry name" value="EF-hand-dom_pair"/>
</dbReference>
<dbReference type="AlphaFoldDB" id="A0A7S1RWS0"/>
<proteinExistence type="predicted"/>
<dbReference type="SUPFAM" id="SSF47473">
    <property type="entry name" value="EF-hand"/>
    <property type="match status" value="1"/>
</dbReference>
<dbReference type="Gene3D" id="1.10.238.10">
    <property type="entry name" value="EF-hand"/>
    <property type="match status" value="1"/>
</dbReference>
<dbReference type="InterPro" id="IPR002048">
    <property type="entry name" value="EF_hand_dom"/>
</dbReference>
<accession>A0A7S1RWS0</accession>
<evidence type="ECO:0000259" key="2">
    <source>
        <dbReference type="PROSITE" id="PS50222"/>
    </source>
</evidence>
<feature type="domain" description="EF-hand" evidence="2">
    <location>
        <begin position="154"/>
        <end position="181"/>
    </location>
</feature>
<sequence length="371" mass="40935">MRTHVVHWSDLVPKLPFASDSASKRKRRELFDACDPRGIGLLSQAEVVRYYFRLLPPVSGVVDMKKALDACFRAAREAIEPVVHIGSQQLERNQFRVFLMSVWYYVKIWECFCTLDETGERVANLDNFMKVLPAMVQWGFGAAVADWISDPLPIFRLIDLNDVGEVSFDELAEFCLRHGLQKLGAENAEEERKEALDLLGRTHPQLAAKVAPSTAGLKYSGSAPPVPPPGQKVPPTSAPSSSGPSPREAMLKQRRWSSQYMADFVVPSRHSSRPGSAAVSLVPTPARSRPLSRTSFSSGRADGLEILPRQLRRHSSVPSAPSSAASSADGNHELDRNALRSRLEQDLGMYSTCQMRRILEVAGGMVLGPKS</sequence>